<evidence type="ECO:0000313" key="2">
    <source>
        <dbReference type="EMBL" id="KOX94212.1"/>
    </source>
</evidence>
<feature type="domain" description="Domain of unknown function" evidence="1">
    <location>
        <begin position="8"/>
        <end position="198"/>
    </location>
</feature>
<evidence type="ECO:0000259" key="1">
    <source>
        <dbReference type="Pfam" id="PF26404"/>
    </source>
</evidence>
<dbReference type="AlphaFoldDB" id="A0A0M9AL52"/>
<dbReference type="RefSeq" id="WP_053773044.1">
    <property type="nucleotide sequence ID" value="NZ_LIST01000010.1"/>
</dbReference>
<evidence type="ECO:0000313" key="3">
    <source>
        <dbReference type="Proteomes" id="UP000037747"/>
    </source>
</evidence>
<comment type="caution">
    <text evidence="2">The sequence shown here is derived from an EMBL/GenBank/DDBJ whole genome shotgun (WGS) entry which is preliminary data.</text>
</comment>
<dbReference type="InterPro" id="IPR058415">
    <property type="entry name" value="DUF8102"/>
</dbReference>
<keyword evidence="3" id="KW-1185">Reference proteome</keyword>
<dbReference type="EMBL" id="LIST01000010">
    <property type="protein sequence ID" value="KOX94212.1"/>
    <property type="molecule type" value="Genomic_DNA"/>
</dbReference>
<proteinExistence type="predicted"/>
<dbReference type="PATRIC" id="fig|1705389.3.peg.1643"/>
<sequence length="226" mass="25181">MADAHGFLTDVDKEFLRGEKEYSSKQGRYDRRRAIRERTREAFRDFQLLQELLDTEERDKIFDPPTEDRVGMLNAMTDTIAFMYHALEGDAESGGSPASRSITVPFEFILETGIRHGEVARQESINPAWGGDVDVTIDIDLKQLHTTYRERVIEELARNGGRGLTDEEIRATIVHAARDTASRASSDEDLPEDELASDLYGLAAAVEKKAAELDDEDQAASSGGNS</sequence>
<reference evidence="2 3" key="1">
    <citation type="submission" date="2015-08" db="EMBL/GenBank/DDBJ databases">
        <title>Genomes of Isolates from Cabo Rojo, PR.</title>
        <authorList>
            <person name="Sanchez-Nieves R.L."/>
            <person name="Montalvo-Rodriguez R."/>
        </authorList>
    </citation>
    <scope>NUCLEOTIDE SEQUENCE [LARGE SCALE GENOMIC DNA]</scope>
    <source>
        <strain evidence="2 3">5</strain>
    </source>
</reference>
<gene>
    <name evidence="2" type="ORF">AMR74_15985</name>
</gene>
<organism evidence="2 3">
    <name type="scientific">Halorubrum tropicale</name>
    <dbReference type="NCBI Taxonomy" id="1765655"/>
    <lineage>
        <taxon>Archaea</taxon>
        <taxon>Methanobacteriati</taxon>
        <taxon>Methanobacteriota</taxon>
        <taxon>Stenosarchaea group</taxon>
        <taxon>Halobacteria</taxon>
        <taxon>Halobacteriales</taxon>
        <taxon>Haloferacaceae</taxon>
        <taxon>Halorubrum</taxon>
    </lineage>
</organism>
<name>A0A0M9AL52_9EURY</name>
<dbReference type="Pfam" id="PF26404">
    <property type="entry name" value="DUF8102"/>
    <property type="match status" value="1"/>
</dbReference>
<accession>A0A0M9AL52</accession>
<dbReference type="OrthoDB" id="193906at2157"/>
<dbReference type="Proteomes" id="UP000037747">
    <property type="component" value="Unassembled WGS sequence"/>
</dbReference>
<protein>
    <recommendedName>
        <fullName evidence="1">Domain of unknown function domain-containing protein</fullName>
    </recommendedName>
</protein>